<organism evidence="18 19">
    <name type="scientific">Gaopeijia maritima</name>
    <dbReference type="NCBI Taxonomy" id="3119007"/>
    <lineage>
        <taxon>Bacteria</taxon>
        <taxon>Pseudomonadati</taxon>
        <taxon>Gemmatimonadota</taxon>
        <taxon>Longimicrobiia</taxon>
        <taxon>Gaopeijiales</taxon>
        <taxon>Gaopeijiaceae</taxon>
        <taxon>Gaopeijia</taxon>
    </lineage>
</organism>
<gene>
    <name evidence="15 18" type="primary">trmD</name>
    <name evidence="18" type="ORF">WI372_07835</name>
</gene>
<keyword evidence="8 15" id="KW-0489">Methyltransferase</keyword>
<comment type="subcellular location">
    <subcellularLocation>
        <location evidence="2 15 16">Cytoplasm</location>
    </subcellularLocation>
</comment>
<keyword evidence="7 15" id="KW-0963">Cytoplasm</keyword>
<evidence type="ECO:0000256" key="3">
    <source>
        <dbReference type="ARBA" id="ARBA00007630"/>
    </source>
</evidence>
<dbReference type="EMBL" id="JBBHLI010000003">
    <property type="protein sequence ID" value="MEK9500883.1"/>
    <property type="molecule type" value="Genomic_DNA"/>
</dbReference>
<keyword evidence="19" id="KW-1185">Reference proteome</keyword>
<evidence type="ECO:0000256" key="1">
    <source>
        <dbReference type="ARBA" id="ARBA00002634"/>
    </source>
</evidence>
<dbReference type="InterPro" id="IPR029026">
    <property type="entry name" value="tRNA_m1G_MTases_N"/>
</dbReference>
<comment type="subunit">
    <text evidence="4 15 16">Homodimer.</text>
</comment>
<dbReference type="PANTHER" id="PTHR46417">
    <property type="entry name" value="TRNA (GUANINE-N(1)-)-METHYLTRANSFERASE"/>
    <property type="match status" value="1"/>
</dbReference>
<evidence type="ECO:0000256" key="16">
    <source>
        <dbReference type="RuleBase" id="RU003464"/>
    </source>
</evidence>
<evidence type="ECO:0000256" key="4">
    <source>
        <dbReference type="ARBA" id="ARBA00011738"/>
    </source>
</evidence>
<dbReference type="CDD" id="cd18080">
    <property type="entry name" value="TrmD-like"/>
    <property type="match status" value="1"/>
</dbReference>
<dbReference type="InterPro" id="IPR016009">
    <property type="entry name" value="tRNA_MeTrfase_TRMD/TRM10"/>
</dbReference>
<keyword evidence="11 15" id="KW-0819">tRNA processing</keyword>
<dbReference type="InterPro" id="IPR023148">
    <property type="entry name" value="tRNA_m1G_MeTrfase_C_sf"/>
</dbReference>
<proteinExistence type="inferred from homology"/>
<dbReference type="NCBIfam" id="TIGR00088">
    <property type="entry name" value="trmD"/>
    <property type="match status" value="1"/>
</dbReference>
<comment type="function">
    <text evidence="1 15 16">Specifically methylates guanosine-37 in various tRNAs.</text>
</comment>
<evidence type="ECO:0000259" key="17">
    <source>
        <dbReference type="Pfam" id="PF01746"/>
    </source>
</evidence>
<comment type="similarity">
    <text evidence="3 15 16">Belongs to the RNA methyltransferase TrmD family.</text>
</comment>
<feature type="binding site" evidence="15">
    <location>
        <begin position="129"/>
        <end position="134"/>
    </location>
    <ligand>
        <name>S-adenosyl-L-methionine</name>
        <dbReference type="ChEBI" id="CHEBI:59789"/>
    </ligand>
</feature>
<evidence type="ECO:0000256" key="2">
    <source>
        <dbReference type="ARBA" id="ARBA00004496"/>
    </source>
</evidence>
<evidence type="ECO:0000256" key="14">
    <source>
        <dbReference type="ARBA" id="ARBA00047783"/>
    </source>
</evidence>
<accession>A0ABU9E829</accession>
<dbReference type="Gene3D" id="1.10.1270.20">
    <property type="entry name" value="tRNA(m1g37)methyltransferase, domain 2"/>
    <property type="match status" value="1"/>
</dbReference>
<dbReference type="HAMAP" id="MF_00605">
    <property type="entry name" value="TrmD"/>
    <property type="match status" value="1"/>
</dbReference>
<evidence type="ECO:0000256" key="15">
    <source>
        <dbReference type="HAMAP-Rule" id="MF_00605"/>
    </source>
</evidence>
<dbReference type="SUPFAM" id="SSF75217">
    <property type="entry name" value="alpha/beta knot"/>
    <property type="match status" value="1"/>
</dbReference>
<evidence type="ECO:0000313" key="18">
    <source>
        <dbReference type="EMBL" id="MEK9500883.1"/>
    </source>
</evidence>
<evidence type="ECO:0000256" key="6">
    <source>
        <dbReference type="ARBA" id="ARBA00014679"/>
    </source>
</evidence>
<evidence type="ECO:0000256" key="8">
    <source>
        <dbReference type="ARBA" id="ARBA00022603"/>
    </source>
</evidence>
<evidence type="ECO:0000256" key="9">
    <source>
        <dbReference type="ARBA" id="ARBA00022679"/>
    </source>
</evidence>
<evidence type="ECO:0000256" key="12">
    <source>
        <dbReference type="ARBA" id="ARBA00029736"/>
    </source>
</evidence>
<dbReference type="InterPro" id="IPR029028">
    <property type="entry name" value="Alpha/beta_knot_MTases"/>
</dbReference>
<dbReference type="InterPro" id="IPR002649">
    <property type="entry name" value="tRNA_m1G_MeTrfase_TrmD"/>
</dbReference>
<comment type="caution">
    <text evidence="18">The sequence shown here is derived from an EMBL/GenBank/DDBJ whole genome shotgun (WGS) entry which is preliminary data.</text>
</comment>
<dbReference type="PANTHER" id="PTHR46417:SF1">
    <property type="entry name" value="TRNA (GUANINE-N(1)-)-METHYLTRANSFERASE"/>
    <property type="match status" value="1"/>
</dbReference>
<sequence>MKINIVTIFPEFFTGPLGLSIPARAERAGLVSYRLVDLRDYTHDRHRTVDDVPYGGGAGMVMKPEPFFEAVDDLAPRGPVVLLSARGRPFRHDDAVRLSVQPDLTLLCGHYKDVDQRVADHLATEEISLGDFVLSGGEYGALAVTDAVVRLLPGALGDHDAAATDSFYDGAQLSAPSYTRPAEYRGYEVPEVLRSGDHARIDRWRMEAAERLTRERRATERE</sequence>
<evidence type="ECO:0000256" key="10">
    <source>
        <dbReference type="ARBA" id="ARBA00022691"/>
    </source>
</evidence>
<feature type="domain" description="tRNA methyltransferase TRMD/TRM10-type" evidence="17">
    <location>
        <begin position="1"/>
        <end position="218"/>
    </location>
</feature>
<dbReference type="Pfam" id="PF01746">
    <property type="entry name" value="tRNA_m1G_MT"/>
    <property type="match status" value="1"/>
</dbReference>
<evidence type="ECO:0000256" key="7">
    <source>
        <dbReference type="ARBA" id="ARBA00022490"/>
    </source>
</evidence>
<dbReference type="GO" id="GO:0052906">
    <property type="term" value="F:tRNA (guanine(37)-N1)-methyltransferase activity"/>
    <property type="evidence" value="ECO:0007669"/>
    <property type="project" value="UniProtKB-EC"/>
</dbReference>
<evidence type="ECO:0000313" key="19">
    <source>
        <dbReference type="Proteomes" id="UP001484239"/>
    </source>
</evidence>
<dbReference type="NCBIfam" id="NF000648">
    <property type="entry name" value="PRK00026.1"/>
    <property type="match status" value="1"/>
</dbReference>
<keyword evidence="9 15" id="KW-0808">Transferase</keyword>
<evidence type="ECO:0000256" key="5">
    <source>
        <dbReference type="ARBA" id="ARBA00012807"/>
    </source>
</evidence>
<evidence type="ECO:0000256" key="11">
    <source>
        <dbReference type="ARBA" id="ARBA00022694"/>
    </source>
</evidence>
<name>A0ABU9E829_9BACT</name>
<dbReference type="PIRSF" id="PIRSF000386">
    <property type="entry name" value="tRNA_mtase"/>
    <property type="match status" value="1"/>
</dbReference>
<comment type="catalytic activity">
    <reaction evidence="14 15 16">
        <text>guanosine(37) in tRNA + S-adenosyl-L-methionine = N(1)-methylguanosine(37) in tRNA + S-adenosyl-L-homocysteine + H(+)</text>
        <dbReference type="Rhea" id="RHEA:36899"/>
        <dbReference type="Rhea" id="RHEA-COMP:10145"/>
        <dbReference type="Rhea" id="RHEA-COMP:10147"/>
        <dbReference type="ChEBI" id="CHEBI:15378"/>
        <dbReference type="ChEBI" id="CHEBI:57856"/>
        <dbReference type="ChEBI" id="CHEBI:59789"/>
        <dbReference type="ChEBI" id="CHEBI:73542"/>
        <dbReference type="ChEBI" id="CHEBI:74269"/>
        <dbReference type="EC" id="2.1.1.228"/>
    </reaction>
</comment>
<dbReference type="EC" id="2.1.1.228" evidence="5 15"/>
<feature type="binding site" evidence="15">
    <location>
        <position position="109"/>
    </location>
    <ligand>
        <name>S-adenosyl-L-methionine</name>
        <dbReference type="ChEBI" id="CHEBI:59789"/>
    </ligand>
</feature>
<dbReference type="GO" id="GO:0032259">
    <property type="term" value="P:methylation"/>
    <property type="evidence" value="ECO:0007669"/>
    <property type="project" value="UniProtKB-KW"/>
</dbReference>
<protein>
    <recommendedName>
        <fullName evidence="6 15">tRNA (guanine-N(1)-)-methyltransferase</fullName>
        <ecNumber evidence="5 15">2.1.1.228</ecNumber>
    </recommendedName>
    <alternativeName>
        <fullName evidence="12 15">M1G-methyltransferase</fullName>
    </alternativeName>
    <alternativeName>
        <fullName evidence="13 15">tRNA [GM37] methyltransferase</fullName>
    </alternativeName>
</protein>
<dbReference type="Gene3D" id="3.40.1280.10">
    <property type="match status" value="1"/>
</dbReference>
<keyword evidence="10 15" id="KW-0949">S-adenosyl-L-methionine</keyword>
<evidence type="ECO:0000256" key="13">
    <source>
        <dbReference type="ARBA" id="ARBA00033392"/>
    </source>
</evidence>
<dbReference type="RefSeq" id="WP_405279410.1">
    <property type="nucleotide sequence ID" value="NZ_JBBHLI010000003.1"/>
</dbReference>
<dbReference type="Proteomes" id="UP001484239">
    <property type="component" value="Unassembled WGS sequence"/>
</dbReference>
<reference evidence="18 19" key="1">
    <citation type="submission" date="2024-02" db="EMBL/GenBank/DDBJ databases">
        <title>A novel Gemmatimonadota bacterium.</title>
        <authorList>
            <person name="Du Z.-J."/>
            <person name="Ye Y.-Q."/>
        </authorList>
    </citation>
    <scope>NUCLEOTIDE SEQUENCE [LARGE SCALE GENOMIC DNA]</scope>
    <source>
        <strain evidence="18 19">DH-20</strain>
    </source>
</reference>